<dbReference type="EMBL" id="JADIKI010000023">
    <property type="protein sequence ID" value="MFK2857005.1"/>
    <property type="molecule type" value="Genomic_DNA"/>
</dbReference>
<evidence type="ECO:0000256" key="1">
    <source>
        <dbReference type="SAM" id="MobiDB-lite"/>
    </source>
</evidence>
<protein>
    <submittedName>
        <fullName evidence="2">DUF4124 domain-containing protein</fullName>
    </submittedName>
</protein>
<keyword evidence="3" id="KW-1185">Reference proteome</keyword>
<dbReference type="Proteomes" id="UP001620409">
    <property type="component" value="Unassembled WGS sequence"/>
</dbReference>
<evidence type="ECO:0000313" key="2">
    <source>
        <dbReference type="EMBL" id="MFK2857005.1"/>
    </source>
</evidence>
<name>A0ABW8IQI1_9GAMM</name>
<feature type="compositionally biased region" description="Pro residues" evidence="1">
    <location>
        <begin position="69"/>
        <end position="78"/>
    </location>
</feature>
<sequence>MKHLGATGVFVAVLSLLVGLTLPMQARADSLTVYKCRTTQGQLIYQGTPCARDQQQQAMQLDDNGPAASPLPEPPSPAPHVTAAPTTPALLPRTPPSMMYRCARATDRTTYLSSNGNPQPYYAPIAMTGMLPTPLGHITPGVKPNAAMIASNYVLVQDQCEPMTPQDTCSTLRDQYDENERKLSRAFKADQPALQQREKDLLAELSHC</sequence>
<accession>A0ABW8IQI1</accession>
<feature type="region of interest" description="Disordered" evidence="1">
    <location>
        <begin position="53"/>
        <end position="96"/>
    </location>
</feature>
<organism evidence="2 3">
    <name type="scientific">Dyella humi</name>
    <dbReference type="NCBI Taxonomy" id="1770547"/>
    <lineage>
        <taxon>Bacteria</taxon>
        <taxon>Pseudomonadati</taxon>
        <taxon>Pseudomonadota</taxon>
        <taxon>Gammaproteobacteria</taxon>
        <taxon>Lysobacterales</taxon>
        <taxon>Rhodanobacteraceae</taxon>
        <taxon>Dyella</taxon>
    </lineage>
</organism>
<evidence type="ECO:0000313" key="3">
    <source>
        <dbReference type="Proteomes" id="UP001620409"/>
    </source>
</evidence>
<gene>
    <name evidence="2" type="ORF">ISP18_20550</name>
</gene>
<reference evidence="2 3" key="1">
    <citation type="submission" date="2020-10" db="EMBL/GenBank/DDBJ databases">
        <title>Phylogeny of dyella-like bacteria.</title>
        <authorList>
            <person name="Fu J."/>
        </authorList>
    </citation>
    <scope>NUCLEOTIDE SEQUENCE [LARGE SCALE GENOMIC DNA]</scope>
    <source>
        <strain evidence="2 3">DHG40</strain>
    </source>
</reference>
<feature type="compositionally biased region" description="Low complexity" evidence="1">
    <location>
        <begin position="79"/>
        <end position="92"/>
    </location>
</feature>
<comment type="caution">
    <text evidence="2">The sequence shown here is derived from an EMBL/GenBank/DDBJ whole genome shotgun (WGS) entry which is preliminary data.</text>
</comment>
<dbReference type="RefSeq" id="WP_380006857.1">
    <property type="nucleotide sequence ID" value="NZ_JADIKI010000023.1"/>
</dbReference>
<proteinExistence type="predicted"/>